<evidence type="ECO:0008006" key="2">
    <source>
        <dbReference type="Google" id="ProtNLM"/>
    </source>
</evidence>
<dbReference type="RefSeq" id="WP_310837717.1">
    <property type="nucleotide sequence ID" value="NZ_JAVLSM010000008.1"/>
</dbReference>
<comment type="caution">
    <text evidence="1">The sequence shown here is derived from an EMBL/GenBank/DDBJ whole genome shotgun (WGS) entry which is preliminary data.</text>
</comment>
<evidence type="ECO:0000313" key="1">
    <source>
        <dbReference type="EMBL" id="MDT0338223.1"/>
    </source>
</evidence>
<dbReference type="AlphaFoldDB" id="A0AAE4K581"/>
<reference evidence="1" key="1">
    <citation type="submission" date="2023-02" db="EMBL/GenBank/DDBJ databases">
        <title>Description of Herbaspirillum huttiense subsp. nephrolepsisexaltata and Herbaspirillum huttiense subsp. lycopersicon.</title>
        <authorList>
            <person name="Poudel M."/>
            <person name="Sharma A."/>
            <person name="Goss E."/>
            <person name="Tapia J.H."/>
            <person name="Harmon C.M."/>
            <person name="Jones J.B."/>
        </authorList>
    </citation>
    <scope>NUCLEOTIDE SEQUENCE</scope>
    <source>
        <strain evidence="1">NC40101</strain>
    </source>
</reference>
<proteinExistence type="predicted"/>
<dbReference type="EMBL" id="JAVRAA010000007">
    <property type="protein sequence ID" value="MDT0338223.1"/>
    <property type="molecule type" value="Genomic_DNA"/>
</dbReference>
<organism evidence="1">
    <name type="scientific">Herbaspirillum huttiense subsp. nephrolepidis</name>
    <dbReference type="NCBI Taxonomy" id="3075126"/>
    <lineage>
        <taxon>Bacteria</taxon>
        <taxon>Pseudomonadati</taxon>
        <taxon>Pseudomonadota</taxon>
        <taxon>Betaproteobacteria</taxon>
        <taxon>Burkholderiales</taxon>
        <taxon>Oxalobacteraceae</taxon>
        <taxon>Herbaspirillum</taxon>
    </lineage>
</organism>
<accession>A0AAE4K581</accession>
<name>A0AAE4K581_9BURK</name>
<gene>
    <name evidence="1" type="ORF">RJN63_15370</name>
</gene>
<sequence length="264" mass="28754">MLFFSLAATDPVQADAIYTKSGDILSGQLISFQDGLCLFKTRYGVPVSVQAHDLAGLSTDERHRITFANGDIASGRLLHTPDGSTVLESGSFGRAEVASDSITAMTRLFDDKKRDGAENVKAAEPRIGDDSSQQAPLDFLAGSTVLLAPGKLELEWALQYKQARTSHSLMNVGYFQMSAQNSTQLEWATTLRAGLNHDVEAWLSLPLTHTGIEQVSTNEYVRSTSQWALGDISAGLQYQWLRETAQWPAVSLTMTLSAPTGKKR</sequence>
<protein>
    <recommendedName>
        <fullName evidence="2">DUF481 domain-containing protein</fullName>
    </recommendedName>
</protein>